<name>X6LR88_RETFI</name>
<feature type="compositionally biased region" description="Polar residues" evidence="1">
    <location>
        <begin position="1"/>
        <end position="11"/>
    </location>
</feature>
<organism evidence="2 3">
    <name type="scientific">Reticulomyxa filosa</name>
    <dbReference type="NCBI Taxonomy" id="46433"/>
    <lineage>
        <taxon>Eukaryota</taxon>
        <taxon>Sar</taxon>
        <taxon>Rhizaria</taxon>
        <taxon>Retaria</taxon>
        <taxon>Foraminifera</taxon>
        <taxon>Monothalamids</taxon>
        <taxon>Reticulomyxidae</taxon>
        <taxon>Reticulomyxa</taxon>
    </lineage>
</organism>
<keyword evidence="2" id="KW-0418">Kinase</keyword>
<accession>X6LR88</accession>
<evidence type="ECO:0000256" key="1">
    <source>
        <dbReference type="SAM" id="MobiDB-lite"/>
    </source>
</evidence>
<keyword evidence="3" id="KW-1185">Reference proteome</keyword>
<gene>
    <name evidence="2" type="ORF">RFI_33516</name>
</gene>
<reference evidence="2 3" key="1">
    <citation type="journal article" date="2013" name="Curr. Biol.">
        <title>The Genome of the Foraminiferan Reticulomyxa filosa.</title>
        <authorList>
            <person name="Glockner G."/>
            <person name="Hulsmann N."/>
            <person name="Schleicher M."/>
            <person name="Noegel A.A."/>
            <person name="Eichinger L."/>
            <person name="Gallinger C."/>
            <person name="Pawlowski J."/>
            <person name="Sierra R."/>
            <person name="Euteneuer U."/>
            <person name="Pillet L."/>
            <person name="Moustafa A."/>
            <person name="Platzer M."/>
            <person name="Groth M."/>
            <person name="Szafranski K."/>
            <person name="Schliwa M."/>
        </authorList>
    </citation>
    <scope>NUCLEOTIDE SEQUENCE [LARGE SCALE GENOMIC DNA]</scope>
</reference>
<feature type="non-terminal residue" evidence="2">
    <location>
        <position position="1"/>
    </location>
</feature>
<evidence type="ECO:0000313" key="2">
    <source>
        <dbReference type="EMBL" id="ETO03886.1"/>
    </source>
</evidence>
<dbReference type="GO" id="GO:0016301">
    <property type="term" value="F:kinase activity"/>
    <property type="evidence" value="ECO:0007669"/>
    <property type="project" value="UniProtKB-KW"/>
</dbReference>
<protein>
    <submittedName>
        <fullName evidence="2">Sensor histidine kinase/response regulator</fullName>
    </submittedName>
</protein>
<comment type="caution">
    <text evidence="2">The sequence shown here is derived from an EMBL/GenBank/DDBJ whole genome shotgun (WGS) entry which is preliminary data.</text>
</comment>
<keyword evidence="2" id="KW-0808">Transferase</keyword>
<proteinExistence type="predicted"/>
<feature type="region of interest" description="Disordered" evidence="1">
    <location>
        <begin position="1"/>
        <end position="39"/>
    </location>
</feature>
<feature type="non-terminal residue" evidence="2">
    <location>
        <position position="158"/>
    </location>
</feature>
<dbReference type="AlphaFoldDB" id="X6LR88"/>
<feature type="compositionally biased region" description="Polar residues" evidence="1">
    <location>
        <begin position="18"/>
        <end position="31"/>
    </location>
</feature>
<dbReference type="Proteomes" id="UP000023152">
    <property type="component" value="Unassembled WGS sequence"/>
</dbReference>
<sequence>FNNGDTLTSIENGDYMTSIPSNASNTQVSSASREKEQELRKQLEEEMRRTDDLVKERNQLYDKIDELSRASLALERLQDEYRKYQVTAQEEISEYVEAAKAISNEVILLAAQNSRLEQRMEELQAELRQRTHEIELLSQVNVIQTRQLQSGPSPVDQP</sequence>
<dbReference type="EMBL" id="ASPP01031465">
    <property type="protein sequence ID" value="ETO03886.1"/>
    <property type="molecule type" value="Genomic_DNA"/>
</dbReference>
<evidence type="ECO:0000313" key="3">
    <source>
        <dbReference type="Proteomes" id="UP000023152"/>
    </source>
</evidence>